<dbReference type="EMBL" id="CP036525">
    <property type="protein sequence ID" value="QDT02399.1"/>
    <property type="molecule type" value="Genomic_DNA"/>
</dbReference>
<proteinExistence type="predicted"/>
<dbReference type="KEGG" id="rlc:K227x_07750"/>
<dbReference type="Proteomes" id="UP000318538">
    <property type="component" value="Chromosome"/>
</dbReference>
<accession>A0A517N5I6</accession>
<dbReference type="AlphaFoldDB" id="A0A517N5I6"/>
<organism evidence="1 2">
    <name type="scientific">Rubripirellula lacrimiformis</name>
    <dbReference type="NCBI Taxonomy" id="1930273"/>
    <lineage>
        <taxon>Bacteria</taxon>
        <taxon>Pseudomonadati</taxon>
        <taxon>Planctomycetota</taxon>
        <taxon>Planctomycetia</taxon>
        <taxon>Pirellulales</taxon>
        <taxon>Pirellulaceae</taxon>
        <taxon>Rubripirellula</taxon>
    </lineage>
</organism>
<keyword evidence="2" id="KW-1185">Reference proteome</keyword>
<sequence length="67" mass="7629">MEDIRYVCFQNLIPNPHRLLNSPTIQAVRNSRTLDAKPLTSLATHATVRLWHESVYAEITRILDGGN</sequence>
<reference evidence="1 2" key="1">
    <citation type="submission" date="2019-02" db="EMBL/GenBank/DDBJ databases">
        <title>Deep-cultivation of Planctomycetes and their phenomic and genomic characterization uncovers novel biology.</title>
        <authorList>
            <person name="Wiegand S."/>
            <person name="Jogler M."/>
            <person name="Boedeker C."/>
            <person name="Pinto D."/>
            <person name="Vollmers J."/>
            <person name="Rivas-Marin E."/>
            <person name="Kohn T."/>
            <person name="Peeters S.H."/>
            <person name="Heuer A."/>
            <person name="Rast P."/>
            <person name="Oberbeckmann S."/>
            <person name="Bunk B."/>
            <person name="Jeske O."/>
            <person name="Meyerdierks A."/>
            <person name="Storesund J.E."/>
            <person name="Kallscheuer N."/>
            <person name="Luecker S."/>
            <person name="Lage O.M."/>
            <person name="Pohl T."/>
            <person name="Merkel B.J."/>
            <person name="Hornburger P."/>
            <person name="Mueller R.-W."/>
            <person name="Bruemmer F."/>
            <person name="Labrenz M."/>
            <person name="Spormann A.M."/>
            <person name="Op den Camp H."/>
            <person name="Overmann J."/>
            <person name="Amann R."/>
            <person name="Jetten M.S.M."/>
            <person name="Mascher T."/>
            <person name="Medema M.H."/>
            <person name="Devos D.P."/>
            <person name="Kaster A.-K."/>
            <person name="Ovreas L."/>
            <person name="Rohde M."/>
            <person name="Galperin M.Y."/>
            <person name="Jogler C."/>
        </authorList>
    </citation>
    <scope>NUCLEOTIDE SEQUENCE [LARGE SCALE GENOMIC DNA]</scope>
    <source>
        <strain evidence="1 2">K22_7</strain>
    </source>
</reference>
<evidence type="ECO:0000313" key="1">
    <source>
        <dbReference type="EMBL" id="QDT02399.1"/>
    </source>
</evidence>
<name>A0A517N5I6_9BACT</name>
<evidence type="ECO:0000313" key="2">
    <source>
        <dbReference type="Proteomes" id="UP000318538"/>
    </source>
</evidence>
<gene>
    <name evidence="1" type="ORF">K227x_07750</name>
</gene>
<protein>
    <submittedName>
        <fullName evidence="1">Uncharacterized protein</fullName>
    </submittedName>
</protein>